<gene>
    <name evidence="2" type="ORF">GCM10007940_22750</name>
</gene>
<dbReference type="InterPro" id="IPR038765">
    <property type="entry name" value="Papain-like_cys_pep_sf"/>
</dbReference>
<dbReference type="InterPro" id="IPR052557">
    <property type="entry name" value="CAP/Cytokinesis_protein"/>
</dbReference>
<reference evidence="2" key="2">
    <citation type="submission" date="2023-01" db="EMBL/GenBank/DDBJ databases">
        <title>Draft genome sequence of Portibacter lacus strain NBRC 108769.</title>
        <authorList>
            <person name="Sun Q."/>
            <person name="Mori K."/>
        </authorList>
    </citation>
    <scope>NUCLEOTIDE SEQUENCE</scope>
    <source>
        <strain evidence="2">NBRC 108769</strain>
    </source>
</reference>
<sequence>MKNIVSIILFLVLITPNGLSQELRLVDSIVTSYPSSGQTVKKLSKRINSSFKSDLEKVRAIYTWIALNVSYDIKESGKYNYTNFDEEERLVKDIKQTKKLSKRVISKRKAVCEGYASLFHELCIATGLESEIVLGNAKTNISQIGNSNRYNHAWNIVQIDNSKYLFDVTWDAIYEFKPNVTYRYFMTNPRIFIKNHFPKSSINQLIDKPVSQTAYANWPLFHMTSSTEEFEISPIQGILSKKENVNFEIRTINDTHLTSAGYSIGKQFVNVTDLINQNGNSINFSVEKEKLTNSKLTIFMNNKSVASYKLK</sequence>
<dbReference type="Gene3D" id="3.10.620.30">
    <property type="match status" value="1"/>
</dbReference>
<dbReference type="RefSeq" id="WP_235291329.1">
    <property type="nucleotide sequence ID" value="NZ_BSOH01000014.1"/>
</dbReference>
<feature type="domain" description="Transglutaminase-like" evidence="1">
    <location>
        <begin position="104"/>
        <end position="170"/>
    </location>
</feature>
<dbReference type="AlphaFoldDB" id="A0AA37STC1"/>
<proteinExistence type="predicted"/>
<dbReference type="EMBL" id="BSOH01000014">
    <property type="protein sequence ID" value="GLR17660.1"/>
    <property type="molecule type" value="Genomic_DNA"/>
</dbReference>
<dbReference type="InterPro" id="IPR002931">
    <property type="entry name" value="Transglutaminase-like"/>
</dbReference>
<accession>A0AA37STC1</accession>
<dbReference type="GO" id="GO:0005737">
    <property type="term" value="C:cytoplasm"/>
    <property type="evidence" value="ECO:0007669"/>
    <property type="project" value="TreeGrafter"/>
</dbReference>
<dbReference type="PANTHER" id="PTHR46333:SF2">
    <property type="entry name" value="CYTOKINESIS PROTEIN 3"/>
    <property type="match status" value="1"/>
</dbReference>
<dbReference type="SMART" id="SM00460">
    <property type="entry name" value="TGc"/>
    <property type="match status" value="1"/>
</dbReference>
<organism evidence="2 3">
    <name type="scientific">Portibacter lacus</name>
    <dbReference type="NCBI Taxonomy" id="1099794"/>
    <lineage>
        <taxon>Bacteria</taxon>
        <taxon>Pseudomonadati</taxon>
        <taxon>Bacteroidota</taxon>
        <taxon>Saprospiria</taxon>
        <taxon>Saprospirales</taxon>
        <taxon>Haliscomenobacteraceae</taxon>
        <taxon>Portibacter</taxon>
    </lineage>
</organism>
<dbReference type="PANTHER" id="PTHR46333">
    <property type="entry name" value="CYTOKINESIS PROTEIN 3"/>
    <property type="match status" value="1"/>
</dbReference>
<dbReference type="Pfam" id="PF01841">
    <property type="entry name" value="Transglut_core"/>
    <property type="match status" value="1"/>
</dbReference>
<dbReference type="SUPFAM" id="SSF54001">
    <property type="entry name" value="Cysteine proteinases"/>
    <property type="match status" value="1"/>
</dbReference>
<evidence type="ECO:0000259" key="1">
    <source>
        <dbReference type="SMART" id="SM00460"/>
    </source>
</evidence>
<evidence type="ECO:0000313" key="3">
    <source>
        <dbReference type="Proteomes" id="UP001156666"/>
    </source>
</evidence>
<comment type="caution">
    <text evidence="2">The sequence shown here is derived from an EMBL/GenBank/DDBJ whole genome shotgun (WGS) entry which is preliminary data.</text>
</comment>
<evidence type="ECO:0000313" key="2">
    <source>
        <dbReference type="EMBL" id="GLR17660.1"/>
    </source>
</evidence>
<keyword evidence="3" id="KW-1185">Reference proteome</keyword>
<reference evidence="2" key="1">
    <citation type="journal article" date="2014" name="Int. J. Syst. Evol. Microbiol.">
        <title>Complete genome sequence of Corynebacterium casei LMG S-19264T (=DSM 44701T), isolated from a smear-ripened cheese.</title>
        <authorList>
            <consortium name="US DOE Joint Genome Institute (JGI-PGF)"/>
            <person name="Walter F."/>
            <person name="Albersmeier A."/>
            <person name="Kalinowski J."/>
            <person name="Ruckert C."/>
        </authorList>
    </citation>
    <scope>NUCLEOTIDE SEQUENCE</scope>
    <source>
        <strain evidence="2">NBRC 108769</strain>
    </source>
</reference>
<dbReference type="Proteomes" id="UP001156666">
    <property type="component" value="Unassembled WGS sequence"/>
</dbReference>
<protein>
    <recommendedName>
        <fullName evidence="1">Transglutaminase-like domain-containing protein</fullName>
    </recommendedName>
</protein>
<name>A0AA37STC1_9BACT</name>